<gene>
    <name evidence="1" type="ORF">HAX54_000761</name>
</gene>
<name>A0ABS8WU20_DATST</name>
<reference evidence="1 2" key="1">
    <citation type="journal article" date="2021" name="BMC Genomics">
        <title>Datura genome reveals duplications of psychoactive alkaloid biosynthetic genes and high mutation rate following tissue culture.</title>
        <authorList>
            <person name="Rajewski A."/>
            <person name="Carter-House D."/>
            <person name="Stajich J."/>
            <person name="Litt A."/>
        </authorList>
    </citation>
    <scope>NUCLEOTIDE SEQUENCE [LARGE SCALE GENOMIC DNA]</scope>
    <source>
        <strain evidence="1">AR-01</strain>
    </source>
</reference>
<accession>A0ABS8WU20</accession>
<dbReference type="EMBL" id="JACEIK010010245">
    <property type="protein sequence ID" value="MCE3215077.1"/>
    <property type="molecule type" value="Genomic_DNA"/>
</dbReference>
<organism evidence="1 2">
    <name type="scientific">Datura stramonium</name>
    <name type="common">Jimsonweed</name>
    <name type="synonym">Common thornapple</name>
    <dbReference type="NCBI Taxonomy" id="4076"/>
    <lineage>
        <taxon>Eukaryota</taxon>
        <taxon>Viridiplantae</taxon>
        <taxon>Streptophyta</taxon>
        <taxon>Embryophyta</taxon>
        <taxon>Tracheophyta</taxon>
        <taxon>Spermatophyta</taxon>
        <taxon>Magnoliopsida</taxon>
        <taxon>eudicotyledons</taxon>
        <taxon>Gunneridae</taxon>
        <taxon>Pentapetalae</taxon>
        <taxon>asterids</taxon>
        <taxon>lamiids</taxon>
        <taxon>Solanales</taxon>
        <taxon>Solanaceae</taxon>
        <taxon>Solanoideae</taxon>
        <taxon>Datureae</taxon>
        <taxon>Datura</taxon>
    </lineage>
</organism>
<evidence type="ECO:0000313" key="1">
    <source>
        <dbReference type="EMBL" id="MCE3215077.1"/>
    </source>
</evidence>
<comment type="caution">
    <text evidence="1">The sequence shown here is derived from an EMBL/GenBank/DDBJ whole genome shotgun (WGS) entry which is preliminary data.</text>
</comment>
<protein>
    <submittedName>
        <fullName evidence="1">Uncharacterized protein</fullName>
    </submittedName>
</protein>
<keyword evidence="2" id="KW-1185">Reference proteome</keyword>
<dbReference type="Proteomes" id="UP000823775">
    <property type="component" value="Unassembled WGS sequence"/>
</dbReference>
<evidence type="ECO:0000313" key="2">
    <source>
        <dbReference type="Proteomes" id="UP000823775"/>
    </source>
</evidence>
<proteinExistence type="predicted"/>
<sequence length="171" mass="19421">MLTAYRALQPAGAAYSPTRSSTIMQVSFVAKWLSFYGRSPRYSPSRCYTYNEIEIPYLELKISSVCDGHVTRRCPCASYRSGVGVEQNAWHLIETKIMEDLNLKQSALDILYTFRKCNANRVGEDYLGHVFHLLATEWNPRNADATQIALTWTCFSSANHIMASAESMFQE</sequence>